<dbReference type="Gene3D" id="2.70.50.60">
    <property type="entry name" value="abc- transporter (atp binding component) like domain"/>
    <property type="match status" value="1"/>
</dbReference>
<keyword evidence="3" id="KW-0547">Nucleotide-binding</keyword>
<proteinExistence type="inferred from homology"/>
<keyword evidence="7" id="KW-1185">Reference proteome</keyword>
<reference evidence="6 7" key="1">
    <citation type="submission" date="2019-07" db="EMBL/GenBank/DDBJ databases">
        <title>Genome sequencing for Ferrovibrio sp. K5.</title>
        <authorList>
            <person name="Park S.-J."/>
        </authorList>
    </citation>
    <scope>NUCLEOTIDE SEQUENCE [LARGE SCALE GENOMIC DNA]</scope>
    <source>
        <strain evidence="6 7">K5</strain>
    </source>
</reference>
<evidence type="ECO:0000256" key="4">
    <source>
        <dbReference type="ARBA" id="ARBA00022840"/>
    </source>
</evidence>
<dbReference type="GO" id="GO:0016020">
    <property type="term" value="C:membrane"/>
    <property type="evidence" value="ECO:0007669"/>
    <property type="project" value="InterPro"/>
</dbReference>
<keyword evidence="2" id="KW-0813">Transport</keyword>
<evidence type="ECO:0000259" key="5">
    <source>
        <dbReference type="PROSITE" id="PS50893"/>
    </source>
</evidence>
<dbReference type="Pfam" id="PF00005">
    <property type="entry name" value="ABC_tran"/>
    <property type="match status" value="1"/>
</dbReference>
<accession>A0A516GXT7</accession>
<evidence type="ECO:0000256" key="1">
    <source>
        <dbReference type="ARBA" id="ARBA00005417"/>
    </source>
</evidence>
<dbReference type="InterPro" id="IPR003439">
    <property type="entry name" value="ABC_transporter-like_ATP-bd"/>
</dbReference>
<dbReference type="Proteomes" id="UP000317496">
    <property type="component" value="Chromosome"/>
</dbReference>
<dbReference type="PANTHER" id="PTHR46743">
    <property type="entry name" value="TEICHOIC ACIDS EXPORT ATP-BINDING PROTEIN TAGH"/>
    <property type="match status" value="1"/>
</dbReference>
<dbReference type="InterPro" id="IPR027417">
    <property type="entry name" value="P-loop_NTPase"/>
</dbReference>
<dbReference type="InterPro" id="IPR015860">
    <property type="entry name" value="ABC_transpr_TagH-like"/>
</dbReference>
<dbReference type="OrthoDB" id="9778870at2"/>
<dbReference type="InterPro" id="IPR017871">
    <property type="entry name" value="ABC_transporter-like_CS"/>
</dbReference>
<dbReference type="KEGG" id="fer:FNB15_03180"/>
<dbReference type="InterPro" id="IPR029439">
    <property type="entry name" value="Wzt_C"/>
</dbReference>
<dbReference type="AlphaFoldDB" id="A0A516GXT7"/>
<dbReference type="EMBL" id="CP041636">
    <property type="protein sequence ID" value="QDO96341.1"/>
    <property type="molecule type" value="Genomic_DNA"/>
</dbReference>
<protein>
    <submittedName>
        <fullName evidence="6">ABC transporter ATP-binding protein</fullName>
    </submittedName>
</protein>
<dbReference type="SUPFAM" id="SSF52540">
    <property type="entry name" value="P-loop containing nucleoside triphosphate hydrolases"/>
    <property type="match status" value="1"/>
</dbReference>
<dbReference type="SMART" id="SM00382">
    <property type="entry name" value="AAA"/>
    <property type="match status" value="1"/>
</dbReference>
<organism evidence="6 7">
    <name type="scientific">Ferrovibrio terrae</name>
    <dbReference type="NCBI Taxonomy" id="2594003"/>
    <lineage>
        <taxon>Bacteria</taxon>
        <taxon>Pseudomonadati</taxon>
        <taxon>Pseudomonadota</taxon>
        <taxon>Alphaproteobacteria</taxon>
        <taxon>Rhodospirillales</taxon>
        <taxon>Rhodospirillaceae</taxon>
        <taxon>Ferrovibrio</taxon>
    </lineage>
</organism>
<dbReference type="Pfam" id="PF14524">
    <property type="entry name" value="Wzt_C"/>
    <property type="match status" value="1"/>
</dbReference>
<dbReference type="PANTHER" id="PTHR46743:SF2">
    <property type="entry name" value="TEICHOIC ACIDS EXPORT ATP-BINDING PROTEIN TAGH"/>
    <property type="match status" value="1"/>
</dbReference>
<evidence type="ECO:0000313" key="7">
    <source>
        <dbReference type="Proteomes" id="UP000317496"/>
    </source>
</evidence>
<dbReference type="Gene3D" id="3.40.50.300">
    <property type="entry name" value="P-loop containing nucleotide triphosphate hydrolases"/>
    <property type="match status" value="1"/>
</dbReference>
<dbReference type="CDD" id="cd03220">
    <property type="entry name" value="ABC_KpsT_Wzt"/>
    <property type="match status" value="1"/>
</dbReference>
<dbReference type="CDD" id="cd10147">
    <property type="entry name" value="Wzt_C-like"/>
    <property type="match status" value="1"/>
</dbReference>
<evidence type="ECO:0000256" key="3">
    <source>
        <dbReference type="ARBA" id="ARBA00022741"/>
    </source>
</evidence>
<dbReference type="InterPro" id="IPR050683">
    <property type="entry name" value="Bact_Polysacc_Export_ATP-bd"/>
</dbReference>
<evidence type="ECO:0000256" key="2">
    <source>
        <dbReference type="ARBA" id="ARBA00022448"/>
    </source>
</evidence>
<dbReference type="InterPro" id="IPR003593">
    <property type="entry name" value="AAA+_ATPase"/>
</dbReference>
<dbReference type="GO" id="GO:0016887">
    <property type="term" value="F:ATP hydrolysis activity"/>
    <property type="evidence" value="ECO:0007669"/>
    <property type="project" value="InterPro"/>
</dbReference>
<evidence type="ECO:0000313" key="6">
    <source>
        <dbReference type="EMBL" id="QDO96341.1"/>
    </source>
</evidence>
<dbReference type="PROSITE" id="PS50893">
    <property type="entry name" value="ABC_TRANSPORTER_2"/>
    <property type="match status" value="1"/>
</dbReference>
<gene>
    <name evidence="6" type="ORF">FNB15_03180</name>
</gene>
<keyword evidence="4 6" id="KW-0067">ATP-binding</keyword>
<name>A0A516GXT7_9PROT</name>
<feature type="domain" description="ABC transporter" evidence="5">
    <location>
        <begin position="6"/>
        <end position="247"/>
    </location>
</feature>
<dbReference type="GO" id="GO:0140359">
    <property type="term" value="F:ABC-type transporter activity"/>
    <property type="evidence" value="ECO:0007669"/>
    <property type="project" value="InterPro"/>
</dbReference>
<sequence>MSNPAIQIRNLAKKFRLYDTPGQRLREALHPFRRTLHREFWALRDVSFEVEKGTTLGILGRNGSGKSTLLKVIAGVMQPSQGEVLTHGRVAALLELGAGFNPDLTGRQNAVLQLQIANEDSARIATKLEEIEQFADIGDFFDQPVRVYSSGMFVRVAFAAAISVEPDILIVDEALAVGDAKFQQKCYERLRAMRDHGMTILIASHDTQSIIRMCDRAIVLEGSRLYTIGTPRAAADEYFALMFGRKNITVVQKEAAGRNTTTEAYDFQSFAEASSHSTGVEDRPHYNKDEFRYGPRTVEVIDYLLTADGISYPPSINDGATASLAIKLRSTADISDLMCGIGIKTLDGTLLYGINSSMQDGHYFSLMAGEVTTVRFDLHFALNSGEYFIDIGCGQRTSQGVEALDRRNAAIHIKVISSQRFDGSVNLRGSSHQITHPAPRTIPE</sequence>
<dbReference type="RefSeq" id="WP_144067322.1">
    <property type="nucleotide sequence ID" value="NZ_CP041636.1"/>
</dbReference>
<dbReference type="PROSITE" id="PS00211">
    <property type="entry name" value="ABC_TRANSPORTER_1"/>
    <property type="match status" value="1"/>
</dbReference>
<comment type="similarity">
    <text evidence="1">Belongs to the ABC transporter superfamily.</text>
</comment>
<dbReference type="GO" id="GO:0005524">
    <property type="term" value="F:ATP binding"/>
    <property type="evidence" value="ECO:0007669"/>
    <property type="project" value="UniProtKB-KW"/>
</dbReference>